<dbReference type="Gene3D" id="3.40.1800.10">
    <property type="entry name" value="His-Me finger endonucleases"/>
    <property type="match status" value="1"/>
</dbReference>
<dbReference type="GO" id="GO:0004519">
    <property type="term" value="F:endonuclease activity"/>
    <property type="evidence" value="ECO:0007669"/>
    <property type="project" value="UniProtKB-KW"/>
</dbReference>
<dbReference type="Proteomes" id="UP001183604">
    <property type="component" value="Unassembled WGS sequence"/>
</dbReference>
<name>A0A9X3PIK1_9ACTN</name>
<evidence type="ECO:0000313" key="4">
    <source>
        <dbReference type="Proteomes" id="UP001183604"/>
    </source>
</evidence>
<dbReference type="InterPro" id="IPR004211">
    <property type="entry name" value="Endonuclease_7"/>
</dbReference>
<dbReference type="SUPFAM" id="SSF54060">
    <property type="entry name" value="His-Me finger endonucleases"/>
    <property type="match status" value="1"/>
</dbReference>
<dbReference type="InterPro" id="IPR038563">
    <property type="entry name" value="Endonuclease_7_sf"/>
</dbReference>
<proteinExistence type="predicted"/>
<dbReference type="EMBL" id="JAPZVQ010000002">
    <property type="protein sequence ID" value="MDA1384348.1"/>
    <property type="molecule type" value="Genomic_DNA"/>
</dbReference>
<keyword evidence="1" id="KW-0378">Hydrolase</keyword>
<dbReference type="Proteomes" id="UP001145799">
    <property type="component" value="Unassembled WGS sequence"/>
</dbReference>
<reference evidence="1" key="1">
    <citation type="submission" date="2022-12" db="EMBL/GenBank/DDBJ databases">
        <title>Gycomyces niveus sp.nov., a novel actinomycete isolated from soil in Shouguang.</title>
        <authorList>
            <person name="Yang X."/>
        </authorList>
    </citation>
    <scope>NUCLEOTIDE SEQUENCE</scope>
    <source>
        <strain evidence="1">DSM 44724</strain>
    </source>
</reference>
<evidence type="ECO:0000313" key="2">
    <source>
        <dbReference type="EMBL" id="MDR7339219.1"/>
    </source>
</evidence>
<dbReference type="InterPro" id="IPR044925">
    <property type="entry name" value="His-Me_finger_sf"/>
</dbReference>
<gene>
    <name evidence="2" type="ORF">J2S69_002938</name>
    <name evidence="1" type="ORF">O2L01_05075</name>
</gene>
<dbReference type="EMBL" id="JAVDYD010000001">
    <property type="protein sequence ID" value="MDR7339219.1"/>
    <property type="molecule type" value="Genomic_DNA"/>
</dbReference>
<keyword evidence="4" id="KW-1185">Reference proteome</keyword>
<keyword evidence="1" id="KW-0255">Endonuclease</keyword>
<accession>A0A9X3PIK1</accession>
<reference evidence="2 4" key="2">
    <citation type="submission" date="2023-07" db="EMBL/GenBank/DDBJ databases">
        <title>Sequencing the genomes of 1000 actinobacteria strains.</title>
        <authorList>
            <person name="Klenk H.-P."/>
        </authorList>
    </citation>
    <scope>NUCLEOTIDE SEQUENCE [LARGE SCALE GENOMIC DNA]</scope>
    <source>
        <strain evidence="2 4">DSM 44724</strain>
    </source>
</reference>
<dbReference type="RefSeq" id="WP_270120788.1">
    <property type="nucleotide sequence ID" value="NZ_BAAAOM010000004.1"/>
</dbReference>
<evidence type="ECO:0000313" key="1">
    <source>
        <dbReference type="EMBL" id="MDA1384348.1"/>
    </source>
</evidence>
<dbReference type="Pfam" id="PF02945">
    <property type="entry name" value="Endonuclease_7"/>
    <property type="match status" value="1"/>
</dbReference>
<keyword evidence="1" id="KW-0540">Nuclease</keyword>
<organism evidence="1 3">
    <name type="scientific">Glycomyces lechevalierae</name>
    <dbReference type="NCBI Taxonomy" id="256034"/>
    <lineage>
        <taxon>Bacteria</taxon>
        <taxon>Bacillati</taxon>
        <taxon>Actinomycetota</taxon>
        <taxon>Actinomycetes</taxon>
        <taxon>Glycomycetales</taxon>
        <taxon>Glycomycetaceae</taxon>
        <taxon>Glycomyces</taxon>
    </lineage>
</organism>
<sequence length="320" mass="35709">MPYDQFYDLVVGETTHEKVRVIVDYATGKGRSKALGRDAFIELPVVVQLLQALKEGTVSAAEASGVLEELAREVAPEPGLFDGCCSSCAHGYEGYLRAWDDFDRYFANQELLEQSRMDYDIVVTKNRIHAADCGAARIHLPSPPSRLADYTHGGYLGDRPGPYVLLMFGELDGWIIRNTAKSGRRKFCKLCIARVPGALAREANATPACWEWPGQSLGNLEPDSYEAFKTIATWQDGRCAVCGVYADLVLDHNHGNGLVRGWICRSCNSREGSPHDNSEVMKNFRTRNPASILGIRISFFLVKDHQLRESKKIHRNREDS</sequence>
<comment type="caution">
    <text evidence="1">The sequence shown here is derived from an EMBL/GenBank/DDBJ whole genome shotgun (WGS) entry which is preliminary data.</text>
</comment>
<protein>
    <submittedName>
        <fullName evidence="1">Endonuclease domain-containing protein</fullName>
    </submittedName>
</protein>
<dbReference type="AlphaFoldDB" id="A0A9X3PIK1"/>
<evidence type="ECO:0000313" key="3">
    <source>
        <dbReference type="Proteomes" id="UP001145799"/>
    </source>
</evidence>